<dbReference type="OrthoDB" id="5758872at2"/>
<dbReference type="Proteomes" id="UP000315235">
    <property type="component" value="Unassembled WGS sequence"/>
</dbReference>
<proteinExistence type="predicted"/>
<dbReference type="PANTHER" id="PTHR23523">
    <property type="match status" value="1"/>
</dbReference>
<evidence type="ECO:0000313" key="5">
    <source>
        <dbReference type="EMBL" id="TRX75764.1"/>
    </source>
</evidence>
<dbReference type="InterPro" id="IPR036259">
    <property type="entry name" value="MFS_trans_sf"/>
</dbReference>
<feature type="transmembrane region" description="Helical" evidence="4">
    <location>
        <begin position="205"/>
        <end position="228"/>
    </location>
</feature>
<gene>
    <name evidence="5" type="ORF">FM069_04815</name>
</gene>
<feature type="transmembrane region" description="Helical" evidence="4">
    <location>
        <begin position="330"/>
        <end position="348"/>
    </location>
</feature>
<evidence type="ECO:0000256" key="1">
    <source>
        <dbReference type="ARBA" id="ARBA00022692"/>
    </source>
</evidence>
<dbReference type="SUPFAM" id="SSF103473">
    <property type="entry name" value="MFS general substrate transporter"/>
    <property type="match status" value="1"/>
</dbReference>
<keyword evidence="2 4" id="KW-1133">Transmembrane helix</keyword>
<feature type="transmembrane region" description="Helical" evidence="4">
    <location>
        <begin position="271"/>
        <end position="293"/>
    </location>
</feature>
<dbReference type="Gene3D" id="1.20.1250.20">
    <property type="entry name" value="MFS general substrate transporter like domains"/>
    <property type="match status" value="2"/>
</dbReference>
<accession>A0A553H1Y6</accession>
<feature type="transmembrane region" description="Helical" evidence="4">
    <location>
        <begin position="43"/>
        <end position="63"/>
    </location>
</feature>
<name>A0A553H1Y6_9PSED</name>
<dbReference type="RefSeq" id="WP_143487156.1">
    <property type="nucleotide sequence ID" value="NZ_VJOY01000003.1"/>
</dbReference>
<sequence>MKSVTRAIPMLALVLAAINLRPGITSLAPLIERIAGDLHLSRGLISLTTALPVLCMGLLAPLAPRLALRIGLERTIAFCLGLIAVALLLRLAGRADGVLIGSAVVLGTGIAVAGPLMSGFIKRHFVDHVGRVVGWYSLSMSIGGASGAVFSAPLTQAFGDDWSLGLAFWALPALLAMLLWLRLPGRREGAVNAPAGGLPWGEPRAWLITGFFAIQAGQFYTLATWLVARYHEAGLSQLHSTALFSTFMLVGLPSAFLLPWLAQRFDCRHHLLLACGVTATLCLGLVALAPTFYPEACMVLLGFALSGSFSLSLVLPLYEVHSPLEVSRWTAMMLCAGYGMSCVMPILIGLGRDLSGGYRLPFLVMTALALGMSVLARLLRPRRAD</sequence>
<protein>
    <submittedName>
        <fullName evidence="5">MFS transporter</fullName>
    </submittedName>
</protein>
<dbReference type="Pfam" id="PF07690">
    <property type="entry name" value="MFS_1"/>
    <property type="match status" value="1"/>
</dbReference>
<keyword evidence="3 4" id="KW-0472">Membrane</keyword>
<dbReference type="InterPro" id="IPR052524">
    <property type="entry name" value="MFS_Cyanate_Porter"/>
</dbReference>
<keyword evidence="1 4" id="KW-0812">Transmembrane</keyword>
<feature type="transmembrane region" description="Helical" evidence="4">
    <location>
        <begin position="299"/>
        <end position="318"/>
    </location>
</feature>
<organism evidence="5 6">
    <name type="scientific">Pseudomonas mangiferae</name>
    <dbReference type="NCBI Taxonomy" id="2593654"/>
    <lineage>
        <taxon>Bacteria</taxon>
        <taxon>Pseudomonadati</taxon>
        <taxon>Pseudomonadota</taxon>
        <taxon>Gammaproteobacteria</taxon>
        <taxon>Pseudomonadales</taxon>
        <taxon>Pseudomonadaceae</taxon>
        <taxon>Pseudomonas</taxon>
    </lineage>
</organism>
<feature type="transmembrane region" description="Helical" evidence="4">
    <location>
        <begin position="98"/>
        <end position="121"/>
    </location>
</feature>
<evidence type="ECO:0000256" key="3">
    <source>
        <dbReference type="ARBA" id="ARBA00023136"/>
    </source>
</evidence>
<feature type="transmembrane region" description="Helical" evidence="4">
    <location>
        <begin position="166"/>
        <end position="184"/>
    </location>
</feature>
<dbReference type="GO" id="GO:0022857">
    <property type="term" value="F:transmembrane transporter activity"/>
    <property type="evidence" value="ECO:0007669"/>
    <property type="project" value="InterPro"/>
</dbReference>
<evidence type="ECO:0000313" key="6">
    <source>
        <dbReference type="Proteomes" id="UP000315235"/>
    </source>
</evidence>
<feature type="transmembrane region" description="Helical" evidence="4">
    <location>
        <begin position="360"/>
        <end position="379"/>
    </location>
</feature>
<dbReference type="EMBL" id="VJOY01000003">
    <property type="protein sequence ID" value="TRX75764.1"/>
    <property type="molecule type" value="Genomic_DNA"/>
</dbReference>
<dbReference type="AlphaFoldDB" id="A0A553H1Y6"/>
<comment type="caution">
    <text evidence="5">The sequence shown here is derived from an EMBL/GenBank/DDBJ whole genome shotgun (WGS) entry which is preliminary data.</text>
</comment>
<reference evidence="5 6" key="1">
    <citation type="submission" date="2019-07" db="EMBL/GenBank/DDBJ databases">
        <title>Pseudomonas mangiferae sp. nov., isolated from bark of mango tree in Thailand.</title>
        <authorList>
            <person name="Srisuk N."/>
            <person name="Anurat P."/>
        </authorList>
    </citation>
    <scope>NUCLEOTIDE SEQUENCE [LARGE SCALE GENOMIC DNA]</scope>
    <source>
        <strain evidence="5 6">DMKU_BBB3-04</strain>
    </source>
</reference>
<dbReference type="PANTHER" id="PTHR23523:SF2">
    <property type="entry name" value="2-NITROIMIDAZOLE TRANSPORTER"/>
    <property type="match status" value="1"/>
</dbReference>
<feature type="transmembrane region" description="Helical" evidence="4">
    <location>
        <begin position="240"/>
        <end position="262"/>
    </location>
</feature>
<dbReference type="InterPro" id="IPR011701">
    <property type="entry name" value="MFS"/>
</dbReference>
<keyword evidence="6" id="KW-1185">Reference proteome</keyword>
<feature type="transmembrane region" description="Helical" evidence="4">
    <location>
        <begin position="75"/>
        <end position="92"/>
    </location>
</feature>
<evidence type="ECO:0000256" key="4">
    <source>
        <dbReference type="SAM" id="Phobius"/>
    </source>
</evidence>
<feature type="transmembrane region" description="Helical" evidence="4">
    <location>
        <begin position="133"/>
        <end position="154"/>
    </location>
</feature>
<evidence type="ECO:0000256" key="2">
    <source>
        <dbReference type="ARBA" id="ARBA00022989"/>
    </source>
</evidence>